<dbReference type="PANTHER" id="PTHR48478:SF1">
    <property type="entry name" value="LECTIN-LIKE"/>
    <property type="match status" value="1"/>
</dbReference>
<organism evidence="2 3">
    <name type="scientific">Panicum virgatum</name>
    <name type="common">Blackwell switchgrass</name>
    <dbReference type="NCBI Taxonomy" id="38727"/>
    <lineage>
        <taxon>Eukaryota</taxon>
        <taxon>Viridiplantae</taxon>
        <taxon>Streptophyta</taxon>
        <taxon>Embryophyta</taxon>
        <taxon>Tracheophyta</taxon>
        <taxon>Spermatophyta</taxon>
        <taxon>Magnoliopsida</taxon>
        <taxon>Liliopsida</taxon>
        <taxon>Poales</taxon>
        <taxon>Poaceae</taxon>
        <taxon>PACMAD clade</taxon>
        <taxon>Panicoideae</taxon>
        <taxon>Panicodae</taxon>
        <taxon>Paniceae</taxon>
        <taxon>Panicinae</taxon>
        <taxon>Panicum</taxon>
        <taxon>Panicum sect. Hiantes</taxon>
    </lineage>
</organism>
<keyword evidence="3" id="KW-1185">Reference proteome</keyword>
<evidence type="ECO:0000313" key="3">
    <source>
        <dbReference type="Proteomes" id="UP000823388"/>
    </source>
</evidence>
<feature type="compositionally biased region" description="Low complexity" evidence="1">
    <location>
        <begin position="80"/>
        <end position="96"/>
    </location>
</feature>
<dbReference type="PANTHER" id="PTHR48478">
    <property type="entry name" value="LECTIN-LIKE"/>
    <property type="match status" value="1"/>
</dbReference>
<dbReference type="AlphaFoldDB" id="A0A8T0SFX0"/>
<comment type="caution">
    <text evidence="2">The sequence shown here is derived from an EMBL/GenBank/DDBJ whole genome shotgun (WGS) entry which is preliminary data.</text>
</comment>
<dbReference type="EMBL" id="CM029045">
    <property type="protein sequence ID" value="KAG2595526.1"/>
    <property type="molecule type" value="Genomic_DNA"/>
</dbReference>
<name>A0A8T0SFX0_PANVG</name>
<dbReference type="InterPro" id="IPR052147">
    <property type="entry name" value="PP2-like/Lectin"/>
</dbReference>
<dbReference type="InterPro" id="IPR025886">
    <property type="entry name" value="PP2-like"/>
</dbReference>
<feature type="compositionally biased region" description="Basic and acidic residues" evidence="1">
    <location>
        <begin position="57"/>
        <end position="79"/>
    </location>
</feature>
<protein>
    <submittedName>
        <fullName evidence="2">Uncharacterized protein</fullName>
    </submittedName>
</protein>
<evidence type="ECO:0000313" key="2">
    <source>
        <dbReference type="EMBL" id="KAG2595526.1"/>
    </source>
</evidence>
<feature type="region of interest" description="Disordered" evidence="1">
    <location>
        <begin position="56"/>
        <end position="107"/>
    </location>
</feature>
<reference evidence="2" key="1">
    <citation type="submission" date="2020-05" db="EMBL/GenBank/DDBJ databases">
        <title>WGS assembly of Panicum virgatum.</title>
        <authorList>
            <person name="Lovell J.T."/>
            <person name="Jenkins J."/>
            <person name="Shu S."/>
            <person name="Juenger T.E."/>
            <person name="Schmutz J."/>
        </authorList>
    </citation>
    <scope>NUCLEOTIDE SEQUENCE</scope>
    <source>
        <strain evidence="2">AP13</strain>
    </source>
</reference>
<accession>A0A8T0SFX0</accession>
<proteinExistence type="predicted"/>
<dbReference type="Proteomes" id="UP000823388">
    <property type="component" value="Chromosome 5K"/>
</dbReference>
<dbReference type="Pfam" id="PF14299">
    <property type="entry name" value="PP2"/>
    <property type="match status" value="1"/>
</dbReference>
<dbReference type="GO" id="GO:0030246">
    <property type="term" value="F:carbohydrate binding"/>
    <property type="evidence" value="ECO:0007669"/>
    <property type="project" value="InterPro"/>
</dbReference>
<evidence type="ECO:0000256" key="1">
    <source>
        <dbReference type="SAM" id="MobiDB-lite"/>
    </source>
</evidence>
<dbReference type="OrthoDB" id="533833at2759"/>
<gene>
    <name evidence="2" type="ORF">PVAP13_5KG081200</name>
</gene>
<sequence>MVTFPLHFFSRNRKAAASEELVHPLSPTCSSAPIYICRWSSAELSSHGAQGIFSWSGRRDMGASPSRHETSSDSPRAGEGRAVAVAASSAASGTGSNSNQAQSKRAPAPHMFHEIVAQEKAATAAELEDQVHGAGIYLAGKTKKYWVHEKTRCNCFMLFPRGLSITWSEDPRYWSWHPLKETSDSEVEAASLQNVCWLEIHGKLELSHLTPGVSYDVAFEVMLTEPAYGWTAPVNLRLKLPDGTVQERKEKMQERPRNQWMELKAGELKAQPGQKGEVEISLFEYDGGQWKRGLLVKGIKVVPKE</sequence>